<dbReference type="PROSITE" id="PS00409">
    <property type="entry name" value="PROKAR_NTER_METHYL"/>
    <property type="match status" value="1"/>
</dbReference>
<dbReference type="PRINTS" id="PR00813">
    <property type="entry name" value="BCTERIALGSPG"/>
</dbReference>
<sequence>MQRIKRGFTLIELLVVIAIIAILAAILFPVFAQARAKARSIACLSNVRQIGTAFAMYVQDYDETTPSGRSGGWEWWVELVPYFKSLDLIHCPDRNDPNVRNYGGACTSAIYSRTKQSGYGYNWGPISYRGGGLMGPRTVEANCGQQYLGMSLAAIDLPAETFAFGDTYDTPRQTIAVSFALDGYGGTSNAGFRHTLGMFNYAFVDGHAKAIKVRGGFMGGAFNGKFIIPANRDIARTAFCSSQTAVISANGFDGTNIPNLPCNQITDWIYANYPACPASGGSNCFWSN</sequence>
<dbReference type="Pfam" id="PF07963">
    <property type="entry name" value="N_methyl"/>
    <property type="match status" value="1"/>
</dbReference>
<protein>
    <submittedName>
        <fullName evidence="6">Prepilin-type N-terminal cleavage/methylation domain-containing protein/prepilin-type processing-associated H-X9-DG protein</fullName>
    </submittedName>
</protein>
<name>A0A7W9SS81_ARMRO</name>
<evidence type="ECO:0000313" key="6">
    <source>
        <dbReference type="EMBL" id="MBB6051862.1"/>
    </source>
</evidence>
<gene>
    <name evidence="6" type="ORF">HNQ39_003672</name>
</gene>
<proteinExistence type="predicted"/>
<keyword evidence="7" id="KW-1185">Reference proteome</keyword>
<organism evidence="6 7">
    <name type="scientific">Armatimonas rosea</name>
    <dbReference type="NCBI Taxonomy" id="685828"/>
    <lineage>
        <taxon>Bacteria</taxon>
        <taxon>Bacillati</taxon>
        <taxon>Armatimonadota</taxon>
        <taxon>Armatimonadia</taxon>
        <taxon>Armatimonadales</taxon>
        <taxon>Armatimonadaceae</taxon>
        <taxon>Armatimonas</taxon>
    </lineage>
</organism>
<dbReference type="AlphaFoldDB" id="A0A7W9SS81"/>
<keyword evidence="3" id="KW-0812">Transmembrane</keyword>
<comment type="subcellular location">
    <subcellularLocation>
        <location evidence="1">Membrane</location>
        <topology evidence="1">Single-pass membrane protein</topology>
    </subcellularLocation>
</comment>
<dbReference type="InterPro" id="IPR045584">
    <property type="entry name" value="Pilin-like"/>
</dbReference>
<comment type="caution">
    <text evidence="6">The sequence shown here is derived from an EMBL/GenBank/DDBJ whole genome shotgun (WGS) entry which is preliminary data.</text>
</comment>
<dbReference type="InterPro" id="IPR000983">
    <property type="entry name" value="Bac_GSPG_pilin"/>
</dbReference>
<accession>A0A7W9SS81</accession>
<dbReference type="GO" id="GO:0015628">
    <property type="term" value="P:protein secretion by the type II secretion system"/>
    <property type="evidence" value="ECO:0007669"/>
    <property type="project" value="InterPro"/>
</dbReference>
<dbReference type="Proteomes" id="UP000520814">
    <property type="component" value="Unassembled WGS sequence"/>
</dbReference>
<reference evidence="6 7" key="1">
    <citation type="submission" date="2020-08" db="EMBL/GenBank/DDBJ databases">
        <title>Genomic Encyclopedia of Type Strains, Phase IV (KMG-IV): sequencing the most valuable type-strain genomes for metagenomic binning, comparative biology and taxonomic classification.</title>
        <authorList>
            <person name="Goeker M."/>
        </authorList>
    </citation>
    <scope>NUCLEOTIDE SEQUENCE [LARGE SCALE GENOMIC DNA]</scope>
    <source>
        <strain evidence="6 7">DSM 23562</strain>
    </source>
</reference>
<dbReference type="Gene3D" id="3.30.700.10">
    <property type="entry name" value="Glycoprotein, Type 4 Pilin"/>
    <property type="match status" value="1"/>
</dbReference>
<dbReference type="GO" id="GO:0016020">
    <property type="term" value="C:membrane"/>
    <property type="evidence" value="ECO:0007669"/>
    <property type="project" value="UniProtKB-SubCell"/>
</dbReference>
<dbReference type="RefSeq" id="WP_184199725.1">
    <property type="nucleotide sequence ID" value="NZ_JACHGW010000003.1"/>
</dbReference>
<dbReference type="PANTHER" id="PTHR30093:SF44">
    <property type="entry name" value="TYPE II SECRETION SYSTEM CORE PROTEIN G"/>
    <property type="match status" value="1"/>
</dbReference>
<keyword evidence="4" id="KW-1133">Transmembrane helix</keyword>
<keyword evidence="5" id="KW-0472">Membrane</keyword>
<evidence type="ECO:0000256" key="1">
    <source>
        <dbReference type="ARBA" id="ARBA00004167"/>
    </source>
</evidence>
<dbReference type="GO" id="GO:0015627">
    <property type="term" value="C:type II protein secretion system complex"/>
    <property type="evidence" value="ECO:0007669"/>
    <property type="project" value="InterPro"/>
</dbReference>
<dbReference type="PANTHER" id="PTHR30093">
    <property type="entry name" value="GENERAL SECRETION PATHWAY PROTEIN G"/>
    <property type="match status" value="1"/>
</dbReference>
<evidence type="ECO:0000256" key="5">
    <source>
        <dbReference type="ARBA" id="ARBA00023136"/>
    </source>
</evidence>
<evidence type="ECO:0000256" key="3">
    <source>
        <dbReference type="ARBA" id="ARBA00022692"/>
    </source>
</evidence>
<dbReference type="SUPFAM" id="SSF54523">
    <property type="entry name" value="Pili subunits"/>
    <property type="match status" value="1"/>
</dbReference>
<dbReference type="NCBIfam" id="TIGR02532">
    <property type="entry name" value="IV_pilin_GFxxxE"/>
    <property type="match status" value="1"/>
</dbReference>
<evidence type="ECO:0000256" key="2">
    <source>
        <dbReference type="ARBA" id="ARBA00022481"/>
    </source>
</evidence>
<keyword evidence="2" id="KW-0488">Methylation</keyword>
<evidence type="ECO:0000256" key="4">
    <source>
        <dbReference type="ARBA" id="ARBA00022989"/>
    </source>
</evidence>
<dbReference type="EMBL" id="JACHGW010000003">
    <property type="protein sequence ID" value="MBB6051862.1"/>
    <property type="molecule type" value="Genomic_DNA"/>
</dbReference>
<dbReference type="InterPro" id="IPR012902">
    <property type="entry name" value="N_methyl_site"/>
</dbReference>
<evidence type="ECO:0000313" key="7">
    <source>
        <dbReference type="Proteomes" id="UP000520814"/>
    </source>
</evidence>